<evidence type="ECO:0000313" key="4">
    <source>
        <dbReference type="RefSeq" id="XP_018025495.1"/>
    </source>
</evidence>
<feature type="region of interest" description="Disordered" evidence="1">
    <location>
        <begin position="319"/>
        <end position="393"/>
    </location>
</feature>
<sequence>MISENLIRRPDHEHADRYERALTWNFYSVQKMGGTRSVAVAALMALLLCETSVASSVIFSKQLRAGLQRSEAPGPRAIPSPSSSDNSPGSFMIQMPFTVVSNDAKLGDRIKTHDAPIIEQTEPSGPTLVSIGDNNEKINFYTIRCREGVSCSSIIPAQVVPRETETEEGHRSVEETKRYLRRLNLSNGFGFNEESRSTDVASSYFEDEKNERKSKQLLFRDFRDYDDFWPGSQYRPMQLDQPKRDSNRRHFRDSFEGRDYRNPELISSITKDLPLGLHIIAPLNLFPGSIFEGRKYSSQIPSPIFSNALEWPYASADDSSRSVASNSQSHVSHSIKVNPANRRPLQSSKTKFANKKQKPNGWSRFSTSTVSQLDRNTGSWHKVSSSSSKLDSDGVQYKPPVYVPYGSNSRPFTSAAKPGSGSDSTYQHTSTGLTVLGVTESNTPTSSERPSIETLSGGYNGGTTSDSVSSLPTSWGSSSTPWSSSTVHSIDPRPANNSHKNLAHLMPVSASTHVSYPLYVLPAETPFSALNISSDTNVTVANISITRASDETTTTTIATTERPTTTTQPPQSGGGGGGGGGGFLGGNPFAVMAAVGAGLIPATFAALLPVFVGRRRRRRSINSFDLFDDGGLSAPYIASSTSLINFLTQPGVPLRSTLRR</sequence>
<dbReference type="KEGG" id="hazt:108681040"/>
<feature type="compositionally biased region" description="Low complexity" evidence="1">
    <location>
        <begin position="558"/>
        <end position="571"/>
    </location>
</feature>
<keyword evidence="3" id="KW-1185">Reference proteome</keyword>
<feature type="compositionally biased region" description="Low complexity" evidence="1">
    <location>
        <begin position="467"/>
        <end position="489"/>
    </location>
</feature>
<proteinExistence type="predicted"/>
<feature type="region of interest" description="Disordered" evidence="1">
    <location>
        <begin position="234"/>
        <end position="255"/>
    </location>
</feature>
<dbReference type="RefSeq" id="XP_018025495.1">
    <property type="nucleotide sequence ID" value="XM_018170006.2"/>
</dbReference>
<feature type="transmembrane region" description="Helical" evidence="2">
    <location>
        <begin position="38"/>
        <end position="59"/>
    </location>
</feature>
<feature type="region of interest" description="Disordered" evidence="1">
    <location>
        <begin position="558"/>
        <end position="581"/>
    </location>
</feature>
<keyword evidence="2" id="KW-1133">Transmembrane helix</keyword>
<feature type="compositionally biased region" description="Low complexity" evidence="1">
    <location>
        <begin position="79"/>
        <end position="90"/>
    </location>
</feature>
<dbReference type="Proteomes" id="UP000694843">
    <property type="component" value="Unplaced"/>
</dbReference>
<reference evidence="4" key="1">
    <citation type="submission" date="2025-08" db="UniProtKB">
        <authorList>
            <consortium name="RefSeq"/>
        </authorList>
    </citation>
    <scope>IDENTIFICATION</scope>
    <source>
        <tissue evidence="4">Whole organism</tissue>
    </source>
</reference>
<keyword evidence="2" id="KW-0472">Membrane</keyword>
<evidence type="ECO:0000256" key="2">
    <source>
        <dbReference type="SAM" id="Phobius"/>
    </source>
</evidence>
<accession>A0A8B7PHM4</accession>
<evidence type="ECO:0000256" key="1">
    <source>
        <dbReference type="SAM" id="MobiDB-lite"/>
    </source>
</evidence>
<dbReference type="GeneID" id="108681040"/>
<feature type="compositionally biased region" description="Polar residues" evidence="1">
    <location>
        <begin position="363"/>
        <end position="383"/>
    </location>
</feature>
<organism evidence="3 4">
    <name type="scientific">Hyalella azteca</name>
    <name type="common">Amphipod</name>
    <dbReference type="NCBI Taxonomy" id="294128"/>
    <lineage>
        <taxon>Eukaryota</taxon>
        <taxon>Metazoa</taxon>
        <taxon>Ecdysozoa</taxon>
        <taxon>Arthropoda</taxon>
        <taxon>Crustacea</taxon>
        <taxon>Multicrustacea</taxon>
        <taxon>Malacostraca</taxon>
        <taxon>Eumalacostraca</taxon>
        <taxon>Peracarida</taxon>
        <taxon>Amphipoda</taxon>
        <taxon>Senticaudata</taxon>
        <taxon>Talitrida</taxon>
        <taxon>Talitroidea</taxon>
        <taxon>Hyalellidae</taxon>
        <taxon>Hyalella</taxon>
    </lineage>
</organism>
<gene>
    <name evidence="4" type="primary">LOC108681040</name>
</gene>
<evidence type="ECO:0000313" key="3">
    <source>
        <dbReference type="Proteomes" id="UP000694843"/>
    </source>
</evidence>
<feature type="region of interest" description="Disordered" evidence="1">
    <location>
        <begin position="406"/>
        <end position="489"/>
    </location>
</feature>
<feature type="compositionally biased region" description="Gly residues" evidence="1">
    <location>
        <begin position="572"/>
        <end position="581"/>
    </location>
</feature>
<protein>
    <submittedName>
        <fullName evidence="4">Uncharacterized protein LOC108681040 isoform X1</fullName>
    </submittedName>
</protein>
<feature type="compositionally biased region" description="Polar residues" evidence="1">
    <location>
        <begin position="421"/>
        <end position="449"/>
    </location>
</feature>
<feature type="transmembrane region" description="Helical" evidence="2">
    <location>
        <begin position="589"/>
        <end position="612"/>
    </location>
</feature>
<name>A0A8B7PHM4_HYAAZ</name>
<feature type="region of interest" description="Disordered" evidence="1">
    <location>
        <begin position="69"/>
        <end position="91"/>
    </location>
</feature>
<dbReference type="OrthoDB" id="6356843at2759"/>
<keyword evidence="2" id="KW-0812">Transmembrane</keyword>
<feature type="compositionally biased region" description="Low complexity" evidence="1">
    <location>
        <begin position="319"/>
        <end position="334"/>
    </location>
</feature>
<dbReference type="AlphaFoldDB" id="A0A8B7PHM4"/>